<evidence type="ECO:0000256" key="6">
    <source>
        <dbReference type="ARBA" id="ARBA00023242"/>
    </source>
</evidence>
<sequence length="859" mass="92879">MEEPISTPGLPRRTYKAGSNLRTEEQLLSSSPGFGTPAYPIKSRPTEVAKPFAAQLNTSITTHSAAPTVLPILLPPQTLRPVAFRTLTKKHNLTLTSSGLGLLSTFIGKFCGSGWREEGLAERVLDEIAKAWKKCGGGLLVEDGPEKKLSNILKTLEPCMSGGRLDTGKLSRNNSSVPSPNLSRTHSYTAGRQDVNIDISQSNLGISALNVEDGDSRDRVDEEEQSQLDVRSYLKVVSAFDQPRLMYSTSSKSLEPINGTTSLLPPIQHKISMFRNHYHLVHQRLMRNESFQTPSFATTTRPPRLMHSASGMTTIQQAYKITPIANLLGRSGTAHLLLGLLVHSPAGDLSLTDLSGSVVLDLSIARPVPEDGVWFCPGMIILVEGTYEEDGSHNSNLGSAAGVGGQIKGVFVAHTLAGPPAERRAISLGISADSGGNTHASMSAGFGWVDFLGVGSEKALGNQMRRLQRRVFRPPTTFQTLNVPDDDQIETEPPRRQIALLGECNLDSPRTLEAIRAILSSYSTSSSGHISDLPFSIVMMGNFVSAASMSGSSKGGGSIEYKEHFDALASILAEFPLLVANTTFIFVPGDNDPWVSSFSAGASCMLPRQGVPEVFTSRVRRAFTTANAEIHGASKEKDAQRGESIWATNPARLSLFGPLEEIVMFRDDITSRFRRTAITFPKLDGDDEGDEAAAAAAAAATANVQDQSQETSQSDMEEMVLDNPRRNLDKAVQSATSHVPSSGPTPSSPPSIQAARKLIKTILDQSHLSPFPLSIRPQLWDHCASLSLYPLPTALVLCDAEMPAFAISYEGCHVMNAGRLVDEFSLRRGQGGVNRGSGVARWIEYDCRSRKGEERTLRF</sequence>
<reference evidence="10 11" key="1">
    <citation type="submission" date="2016-03" db="EMBL/GenBank/DDBJ databases">
        <title>The draft genome sequence of Fonsecaea nubica causative agent of cutaneous subcutaneous infection in human host.</title>
        <authorList>
            <person name="Costa F."/>
            <person name="Sybren D.H."/>
            <person name="Raittz R.T."/>
            <person name="Weiss V.A."/>
            <person name="Leao A.C."/>
            <person name="Gomes R."/>
            <person name="De Souza E.M."/>
            <person name="Pedrosa F.O."/>
            <person name="Steffens M.B."/>
            <person name="Bombassaro A."/>
            <person name="Tadra-Sfeir M.Z."/>
            <person name="Moreno L.F."/>
            <person name="Najafzadeh M.J."/>
            <person name="Felipe M.S."/>
            <person name="Teixeira M."/>
            <person name="Sun J."/>
            <person name="Xi L."/>
            <person name="Castro M.A."/>
            <person name="Vicente V.A."/>
        </authorList>
    </citation>
    <scope>NUCLEOTIDE SEQUENCE [LARGE SCALE GENOMIC DNA]</scope>
    <source>
        <strain evidence="10 11">CBS 269.64</strain>
    </source>
</reference>
<evidence type="ECO:0000313" key="10">
    <source>
        <dbReference type="EMBL" id="OAL25862.1"/>
    </source>
</evidence>
<dbReference type="InterPro" id="IPR016266">
    <property type="entry name" value="POLE2"/>
</dbReference>
<evidence type="ECO:0000256" key="3">
    <source>
        <dbReference type="ARBA" id="ARBA00016011"/>
    </source>
</evidence>
<comment type="similarity">
    <text evidence="2">Belongs to the DNA polymerase epsilon subunit B family.</text>
</comment>
<dbReference type="GO" id="GO:0006261">
    <property type="term" value="P:DNA-templated DNA replication"/>
    <property type="evidence" value="ECO:0007669"/>
    <property type="project" value="InterPro"/>
</dbReference>
<dbReference type="InterPro" id="IPR007185">
    <property type="entry name" value="DNA_pol_a/d/e_bsu"/>
</dbReference>
<dbReference type="GO" id="GO:0008622">
    <property type="term" value="C:epsilon DNA polymerase complex"/>
    <property type="evidence" value="ECO:0007669"/>
    <property type="project" value="InterPro"/>
</dbReference>
<feature type="region of interest" description="Disordered" evidence="8">
    <location>
        <begin position="1"/>
        <end position="20"/>
    </location>
</feature>
<feature type="region of interest" description="Disordered" evidence="8">
    <location>
        <begin position="730"/>
        <end position="752"/>
    </location>
</feature>
<evidence type="ECO:0000313" key="11">
    <source>
        <dbReference type="Proteomes" id="UP000185904"/>
    </source>
</evidence>
<dbReference type="Pfam" id="PF04042">
    <property type="entry name" value="DNA_pol_E_B"/>
    <property type="match status" value="1"/>
</dbReference>
<evidence type="ECO:0000256" key="5">
    <source>
        <dbReference type="ARBA" id="ARBA00023125"/>
    </source>
</evidence>
<dbReference type="PANTHER" id="PTHR12708:SF0">
    <property type="entry name" value="DNA POLYMERASE EPSILON SUBUNIT 2"/>
    <property type="match status" value="1"/>
</dbReference>
<feature type="compositionally biased region" description="Polar residues" evidence="8">
    <location>
        <begin position="170"/>
        <end position="190"/>
    </location>
</feature>
<organism evidence="10 11">
    <name type="scientific">Fonsecaea nubica</name>
    <dbReference type="NCBI Taxonomy" id="856822"/>
    <lineage>
        <taxon>Eukaryota</taxon>
        <taxon>Fungi</taxon>
        <taxon>Dikarya</taxon>
        <taxon>Ascomycota</taxon>
        <taxon>Pezizomycotina</taxon>
        <taxon>Eurotiomycetes</taxon>
        <taxon>Chaetothyriomycetidae</taxon>
        <taxon>Chaetothyriales</taxon>
        <taxon>Herpotrichiellaceae</taxon>
        <taxon>Fonsecaea</taxon>
    </lineage>
</organism>
<feature type="compositionally biased region" description="Polar residues" evidence="8">
    <location>
        <begin position="703"/>
        <end position="714"/>
    </location>
</feature>
<protein>
    <recommendedName>
        <fullName evidence="3">DNA polymerase epsilon subunit B</fullName>
    </recommendedName>
    <alternativeName>
        <fullName evidence="7">DNA polymerase II subunit 2</fullName>
    </alternativeName>
</protein>
<dbReference type="Proteomes" id="UP000185904">
    <property type="component" value="Unassembled WGS sequence"/>
</dbReference>
<evidence type="ECO:0000259" key="9">
    <source>
        <dbReference type="Pfam" id="PF04042"/>
    </source>
</evidence>
<evidence type="ECO:0000256" key="7">
    <source>
        <dbReference type="ARBA" id="ARBA00032930"/>
    </source>
</evidence>
<dbReference type="AlphaFoldDB" id="A0A178CA46"/>
<evidence type="ECO:0000256" key="8">
    <source>
        <dbReference type="SAM" id="MobiDB-lite"/>
    </source>
</evidence>
<feature type="compositionally biased region" description="Low complexity" evidence="8">
    <location>
        <begin position="692"/>
        <end position="702"/>
    </location>
</feature>
<dbReference type="PANTHER" id="PTHR12708">
    <property type="entry name" value="DNA POLYMERASE EPSILON SUBUNIT B"/>
    <property type="match status" value="1"/>
</dbReference>
<proteinExistence type="inferred from homology"/>
<feature type="region of interest" description="Disordered" evidence="8">
    <location>
        <begin position="164"/>
        <end position="190"/>
    </location>
</feature>
<feature type="region of interest" description="Disordered" evidence="8">
    <location>
        <begin position="681"/>
        <end position="718"/>
    </location>
</feature>
<name>A0A178CA46_9EURO</name>
<keyword evidence="4" id="KW-0235">DNA replication</keyword>
<dbReference type="GO" id="GO:0003677">
    <property type="term" value="F:DNA binding"/>
    <property type="evidence" value="ECO:0007669"/>
    <property type="project" value="UniProtKB-KW"/>
</dbReference>
<evidence type="ECO:0000256" key="1">
    <source>
        <dbReference type="ARBA" id="ARBA00004123"/>
    </source>
</evidence>
<keyword evidence="5" id="KW-0238">DNA-binding</keyword>
<accession>A0A178CA46</accession>
<keyword evidence="11" id="KW-1185">Reference proteome</keyword>
<gene>
    <name evidence="10" type="ORF">AYO20_10324</name>
</gene>
<evidence type="ECO:0000256" key="4">
    <source>
        <dbReference type="ARBA" id="ARBA00022705"/>
    </source>
</evidence>
<dbReference type="RefSeq" id="XP_022495460.1">
    <property type="nucleotide sequence ID" value="XM_022648582.1"/>
</dbReference>
<feature type="domain" description="DNA polymerase alpha/delta/epsilon subunit B" evidence="9">
    <location>
        <begin position="498"/>
        <end position="806"/>
    </location>
</feature>
<dbReference type="EMBL" id="LVCJ01000108">
    <property type="protein sequence ID" value="OAL25862.1"/>
    <property type="molecule type" value="Genomic_DNA"/>
</dbReference>
<comment type="subcellular location">
    <subcellularLocation>
        <location evidence="1">Nucleus</location>
    </subcellularLocation>
</comment>
<dbReference type="GeneID" id="34593713"/>
<comment type="caution">
    <text evidence="10">The sequence shown here is derived from an EMBL/GenBank/DDBJ whole genome shotgun (WGS) entry which is preliminary data.</text>
</comment>
<dbReference type="OrthoDB" id="10254730at2759"/>
<keyword evidence="6" id="KW-0539">Nucleus</keyword>
<evidence type="ECO:0000256" key="2">
    <source>
        <dbReference type="ARBA" id="ARBA00009560"/>
    </source>
</evidence>
<dbReference type="GO" id="GO:0042276">
    <property type="term" value="P:error-prone translesion synthesis"/>
    <property type="evidence" value="ECO:0007669"/>
    <property type="project" value="TreeGrafter"/>
</dbReference>